<comment type="caution">
    <text evidence="8">The sequence shown here is derived from an EMBL/GenBank/DDBJ whole genome shotgun (WGS) entry which is preliminary data.</text>
</comment>
<dbReference type="InterPro" id="IPR015797">
    <property type="entry name" value="NUDIX_hydrolase-like_dom_sf"/>
</dbReference>
<dbReference type="PROSITE" id="PS51462">
    <property type="entry name" value="NUDIX"/>
    <property type="match status" value="1"/>
</dbReference>
<keyword evidence="9" id="KW-1185">Reference proteome</keyword>
<evidence type="ECO:0000313" key="9">
    <source>
        <dbReference type="Proteomes" id="UP001155546"/>
    </source>
</evidence>
<comment type="subunit">
    <text evidence="3 6">Monomer.</text>
</comment>
<evidence type="ECO:0000313" key="8">
    <source>
        <dbReference type="EMBL" id="MCT7941463.1"/>
    </source>
</evidence>
<dbReference type="Gene3D" id="3.90.79.10">
    <property type="entry name" value="Nucleoside Triphosphate Pyrophosphohydrolase"/>
    <property type="match status" value="1"/>
</dbReference>
<dbReference type="PROSITE" id="PS00893">
    <property type="entry name" value="NUDIX_BOX"/>
    <property type="match status" value="1"/>
</dbReference>
<dbReference type="AlphaFoldDB" id="A0A9X3AVJ4"/>
<dbReference type="InterPro" id="IPR020084">
    <property type="entry name" value="NUDIX_hydrolase_CS"/>
</dbReference>
<dbReference type="InterPro" id="IPR000086">
    <property type="entry name" value="NUDIX_hydrolase_dom"/>
</dbReference>
<dbReference type="PANTHER" id="PTHR43222">
    <property type="entry name" value="NUDIX HYDROLASE 23"/>
    <property type="match status" value="1"/>
</dbReference>
<proteinExistence type="inferred from homology"/>
<keyword evidence="5 6" id="KW-0378">Hydrolase</keyword>
<dbReference type="InterPro" id="IPR033713">
    <property type="entry name" value="NudJ"/>
</dbReference>
<dbReference type="Proteomes" id="UP001155546">
    <property type="component" value="Unassembled WGS sequence"/>
</dbReference>
<evidence type="ECO:0000256" key="6">
    <source>
        <dbReference type="RuleBase" id="RU364043"/>
    </source>
</evidence>
<dbReference type="GO" id="GO:0017110">
    <property type="term" value="F:nucleoside diphosphate phosphatase activity"/>
    <property type="evidence" value="ECO:0007669"/>
    <property type="project" value="InterPro"/>
</dbReference>
<dbReference type="RefSeq" id="WP_261297863.1">
    <property type="nucleotide sequence ID" value="NZ_JAMTCD010000006.1"/>
</dbReference>
<feature type="domain" description="Nudix hydrolase" evidence="7">
    <location>
        <begin position="4"/>
        <end position="135"/>
    </location>
</feature>
<dbReference type="EC" id="3.6.1.-" evidence="6"/>
<dbReference type="CDD" id="cd03675">
    <property type="entry name" value="NUDIX_Hydrolase"/>
    <property type="match status" value="1"/>
</dbReference>
<reference evidence="8" key="1">
    <citation type="journal article" date="2023" name="Int. J. Syst. Evol. Microbiol.">
        <title>&lt;i&gt;Shewanella septentrionalis&lt;/i&gt; sp. nov. and &lt;i&gt;Shewanella holmiensis&lt;/i&gt; sp. nov., isolated from Baltic Sea water and sediments.</title>
        <authorList>
            <person name="Martin-Rodriguez A.J."/>
            <person name="Thorell K."/>
            <person name="Joffre E."/>
            <person name="Jensie-Markopoulos S."/>
            <person name="Moore E.R.B."/>
            <person name="Sjoling A."/>
        </authorList>
    </citation>
    <scope>NUCLEOTIDE SEQUENCE</scope>
    <source>
        <strain evidence="8">SP1S2-7</strain>
    </source>
</reference>
<dbReference type="PANTHER" id="PTHR43222:SF11">
    <property type="entry name" value="PHOSPHATASE NUDJ"/>
    <property type="match status" value="1"/>
</dbReference>
<evidence type="ECO:0000259" key="7">
    <source>
        <dbReference type="PROSITE" id="PS51462"/>
    </source>
</evidence>
<evidence type="ECO:0000256" key="2">
    <source>
        <dbReference type="ARBA" id="ARBA00007608"/>
    </source>
</evidence>
<name>A0A9X3AVJ4_9GAMM</name>
<evidence type="ECO:0000256" key="4">
    <source>
        <dbReference type="ARBA" id="ARBA00015552"/>
    </source>
</evidence>
<organism evidence="8 9">
    <name type="scientific">Shewanella holmiensis</name>
    <dbReference type="NCBI Taxonomy" id="2952222"/>
    <lineage>
        <taxon>Bacteria</taxon>
        <taxon>Pseudomonadati</taxon>
        <taxon>Pseudomonadota</taxon>
        <taxon>Gammaproteobacteria</taxon>
        <taxon>Alteromonadales</taxon>
        <taxon>Shewanellaceae</taxon>
        <taxon>Shewanella</taxon>
    </lineage>
</organism>
<dbReference type="SUPFAM" id="SSF55811">
    <property type="entry name" value="Nudix"/>
    <property type="match status" value="1"/>
</dbReference>
<keyword evidence="6" id="KW-0460">Magnesium</keyword>
<evidence type="ECO:0000256" key="1">
    <source>
        <dbReference type="ARBA" id="ARBA00001946"/>
    </source>
</evidence>
<dbReference type="GO" id="GO:0004787">
    <property type="term" value="F:thiamine diphosphate phosphatase activity"/>
    <property type="evidence" value="ECO:0007669"/>
    <property type="project" value="InterPro"/>
</dbReference>
<comment type="cofactor">
    <cofactor evidence="1 6">
        <name>Mg(2+)</name>
        <dbReference type="ChEBI" id="CHEBI:18420"/>
    </cofactor>
</comment>
<accession>A0A9X3AVJ4</accession>
<evidence type="ECO:0000256" key="5">
    <source>
        <dbReference type="ARBA" id="ARBA00022801"/>
    </source>
</evidence>
<comment type="similarity">
    <text evidence="2 6">Belongs to the Nudix hydrolase family. NudJ subfamily.</text>
</comment>
<dbReference type="EMBL" id="JAMTCD010000006">
    <property type="protein sequence ID" value="MCT7941463.1"/>
    <property type="molecule type" value="Genomic_DNA"/>
</dbReference>
<evidence type="ECO:0000256" key="3">
    <source>
        <dbReference type="ARBA" id="ARBA00011245"/>
    </source>
</evidence>
<dbReference type="GO" id="GO:0017111">
    <property type="term" value="F:ribonucleoside triphosphate phosphatase activity"/>
    <property type="evidence" value="ECO:0007669"/>
    <property type="project" value="InterPro"/>
</dbReference>
<gene>
    <name evidence="6" type="primary">nudJ</name>
    <name evidence="8" type="ORF">NE535_06575</name>
</gene>
<dbReference type="Pfam" id="PF00293">
    <property type="entry name" value="NUDIX"/>
    <property type="match status" value="1"/>
</dbReference>
<protein>
    <recommendedName>
        <fullName evidence="4 6">Phosphatase NudJ</fullName>
        <ecNumber evidence="6">3.6.1.-</ecNumber>
    </recommendedName>
</protein>
<sequence>MSERYKPNTTVATIIHCAGKFLLVEELIDGEVRYNQPAGHLEADESIIEACKREILEETGLIITPFSLVGIYQFTASPELAFVRFTFCAELPIQVKCEPLDPAITRTHWFSREQIAKKADQMRSPLVLKSIDDFIKQQGKHYSVRLLNSDYL</sequence>